<evidence type="ECO:0000256" key="8">
    <source>
        <dbReference type="SAM" id="MobiDB-lite"/>
    </source>
</evidence>
<sequence length="478" mass="53372">MEAKKMNDRQKRLYEAAVNGDVQSLNQLVKEDQLILARVSLTSFDETPLHIAAMLGHLDFARALLHHRPDLAAELNSQGSSPLHLASTSGFIEIAKVLISANPDMCVARDEEGRTPLHLAVMKGRVDIIEELVRARPEVVRYTGDRGETLLQLAVKHNRVESLKLLLGLDKEVDGFVNSRDDDGNTVLHTATSLKQIETVKYLISSTSVKVDAENGNGFTTLDIIENMPRDLKVMEIRDCLLTAGALRSRKLPESSARRRKLEGIESSGISPVTQNSEPTPQALDASTAENKEEDKWLEHNRGYLMITAALIAVLSYYLALNPPGGTFDRYSTSSDRENFRPGKSILAVVDNGQYNAFFIRNTVTFISSLTTMVLLVIGFPIKQIILRFMIMTFMFVSILSLAITYFANIAEVLSWEDQSTPDFGGLLIVMLVWFVVVGIVLVIQVIRFIVRLVREQKKNRSEKMERFVKGKQGPDQA</sequence>
<feature type="transmembrane region" description="Helical" evidence="9">
    <location>
        <begin position="358"/>
        <end position="378"/>
    </location>
</feature>
<feature type="repeat" description="ANK" evidence="7">
    <location>
        <begin position="44"/>
        <end position="76"/>
    </location>
</feature>
<dbReference type="Pfam" id="PF13962">
    <property type="entry name" value="PGG"/>
    <property type="match status" value="1"/>
</dbReference>
<dbReference type="Proteomes" id="UP001141552">
    <property type="component" value="Unassembled WGS sequence"/>
</dbReference>
<comment type="subcellular location">
    <subcellularLocation>
        <location evidence="1">Membrane</location>
        <topology evidence="1">Multi-pass membrane protein</topology>
    </subcellularLocation>
</comment>
<dbReference type="PANTHER" id="PTHR24186:SF37">
    <property type="entry name" value="PGG DOMAIN-CONTAINING PROTEIN"/>
    <property type="match status" value="1"/>
</dbReference>
<dbReference type="InterPro" id="IPR026961">
    <property type="entry name" value="PGG_dom"/>
</dbReference>
<evidence type="ECO:0000256" key="5">
    <source>
        <dbReference type="ARBA" id="ARBA00023043"/>
    </source>
</evidence>
<feature type="repeat" description="ANK" evidence="7">
    <location>
        <begin position="112"/>
        <end position="134"/>
    </location>
</feature>
<keyword evidence="2 9" id="KW-0812">Transmembrane</keyword>
<evidence type="ECO:0000259" key="10">
    <source>
        <dbReference type="Pfam" id="PF13962"/>
    </source>
</evidence>
<comment type="caution">
    <text evidence="11">The sequence shown here is derived from an EMBL/GenBank/DDBJ whole genome shotgun (WGS) entry which is preliminary data.</text>
</comment>
<dbReference type="Pfam" id="PF00023">
    <property type="entry name" value="Ank"/>
    <property type="match status" value="1"/>
</dbReference>
<evidence type="ECO:0000256" key="4">
    <source>
        <dbReference type="ARBA" id="ARBA00022989"/>
    </source>
</evidence>
<evidence type="ECO:0000313" key="11">
    <source>
        <dbReference type="EMBL" id="KAJ4835563.1"/>
    </source>
</evidence>
<keyword evidence="4 9" id="KW-1133">Transmembrane helix</keyword>
<proteinExistence type="predicted"/>
<keyword evidence="6 9" id="KW-0472">Membrane</keyword>
<dbReference type="OrthoDB" id="1585477at2759"/>
<dbReference type="InterPro" id="IPR036770">
    <property type="entry name" value="Ankyrin_rpt-contain_sf"/>
</dbReference>
<evidence type="ECO:0000313" key="12">
    <source>
        <dbReference type="Proteomes" id="UP001141552"/>
    </source>
</evidence>
<feature type="transmembrane region" description="Helical" evidence="9">
    <location>
        <begin position="303"/>
        <end position="321"/>
    </location>
</feature>
<feature type="repeat" description="ANK" evidence="7">
    <location>
        <begin position="78"/>
        <end position="110"/>
    </location>
</feature>
<keyword evidence="12" id="KW-1185">Reference proteome</keyword>
<evidence type="ECO:0000256" key="3">
    <source>
        <dbReference type="ARBA" id="ARBA00022737"/>
    </source>
</evidence>
<organism evidence="11 12">
    <name type="scientific">Turnera subulata</name>
    <dbReference type="NCBI Taxonomy" id="218843"/>
    <lineage>
        <taxon>Eukaryota</taxon>
        <taxon>Viridiplantae</taxon>
        <taxon>Streptophyta</taxon>
        <taxon>Embryophyta</taxon>
        <taxon>Tracheophyta</taxon>
        <taxon>Spermatophyta</taxon>
        <taxon>Magnoliopsida</taxon>
        <taxon>eudicotyledons</taxon>
        <taxon>Gunneridae</taxon>
        <taxon>Pentapetalae</taxon>
        <taxon>rosids</taxon>
        <taxon>fabids</taxon>
        <taxon>Malpighiales</taxon>
        <taxon>Passifloraceae</taxon>
        <taxon>Turnera</taxon>
    </lineage>
</organism>
<dbReference type="InterPro" id="IPR002110">
    <property type="entry name" value="Ankyrin_rpt"/>
</dbReference>
<feature type="region of interest" description="Disordered" evidence="8">
    <location>
        <begin position="253"/>
        <end position="292"/>
    </location>
</feature>
<dbReference type="PROSITE" id="PS50088">
    <property type="entry name" value="ANK_REPEAT"/>
    <property type="match status" value="3"/>
</dbReference>
<dbReference type="PANTHER" id="PTHR24186">
    <property type="entry name" value="PROTEIN PHOSPHATASE 1 REGULATORY SUBUNIT"/>
    <property type="match status" value="1"/>
</dbReference>
<keyword evidence="3" id="KW-0677">Repeat</keyword>
<keyword evidence="5 7" id="KW-0040">ANK repeat</keyword>
<dbReference type="SUPFAM" id="SSF48403">
    <property type="entry name" value="Ankyrin repeat"/>
    <property type="match status" value="1"/>
</dbReference>
<feature type="compositionally biased region" description="Polar residues" evidence="8">
    <location>
        <begin position="268"/>
        <end position="280"/>
    </location>
</feature>
<evidence type="ECO:0000256" key="1">
    <source>
        <dbReference type="ARBA" id="ARBA00004141"/>
    </source>
</evidence>
<dbReference type="EMBL" id="JAKUCV010004367">
    <property type="protein sequence ID" value="KAJ4835563.1"/>
    <property type="molecule type" value="Genomic_DNA"/>
</dbReference>
<evidence type="ECO:0000256" key="7">
    <source>
        <dbReference type="PROSITE-ProRule" id="PRU00023"/>
    </source>
</evidence>
<feature type="transmembrane region" description="Helical" evidence="9">
    <location>
        <begin position="428"/>
        <end position="451"/>
    </location>
</feature>
<name>A0A9Q0FPW7_9ROSI</name>
<feature type="transmembrane region" description="Helical" evidence="9">
    <location>
        <begin position="385"/>
        <end position="408"/>
    </location>
</feature>
<dbReference type="AlphaFoldDB" id="A0A9Q0FPW7"/>
<feature type="domain" description="PGG" evidence="10">
    <location>
        <begin position="296"/>
        <end position="410"/>
    </location>
</feature>
<dbReference type="SMART" id="SM00248">
    <property type="entry name" value="ANK"/>
    <property type="match status" value="6"/>
</dbReference>
<evidence type="ECO:0000256" key="6">
    <source>
        <dbReference type="ARBA" id="ARBA00023136"/>
    </source>
</evidence>
<evidence type="ECO:0000256" key="9">
    <source>
        <dbReference type="SAM" id="Phobius"/>
    </source>
</evidence>
<reference evidence="11" key="1">
    <citation type="submission" date="2022-02" db="EMBL/GenBank/DDBJ databases">
        <authorList>
            <person name="Henning P.M."/>
            <person name="McCubbin A.G."/>
            <person name="Shore J.S."/>
        </authorList>
    </citation>
    <scope>NUCLEOTIDE SEQUENCE</scope>
    <source>
        <strain evidence="11">F60SS</strain>
        <tissue evidence="11">Leaves</tissue>
    </source>
</reference>
<dbReference type="Gene3D" id="1.25.40.20">
    <property type="entry name" value="Ankyrin repeat-containing domain"/>
    <property type="match status" value="1"/>
</dbReference>
<dbReference type="Pfam" id="PF12796">
    <property type="entry name" value="Ank_2"/>
    <property type="match status" value="2"/>
</dbReference>
<accession>A0A9Q0FPW7</accession>
<dbReference type="PROSITE" id="PS50297">
    <property type="entry name" value="ANK_REP_REGION"/>
    <property type="match status" value="3"/>
</dbReference>
<protein>
    <recommendedName>
        <fullName evidence="10">PGG domain-containing protein</fullName>
    </recommendedName>
</protein>
<evidence type="ECO:0000256" key="2">
    <source>
        <dbReference type="ARBA" id="ARBA00022692"/>
    </source>
</evidence>
<gene>
    <name evidence="11" type="ORF">Tsubulata_042452</name>
</gene>
<dbReference type="GO" id="GO:0005886">
    <property type="term" value="C:plasma membrane"/>
    <property type="evidence" value="ECO:0007669"/>
    <property type="project" value="TreeGrafter"/>
</dbReference>
<reference evidence="11" key="2">
    <citation type="journal article" date="2023" name="Plants (Basel)">
        <title>Annotation of the Turnera subulata (Passifloraceae) Draft Genome Reveals the S-Locus Evolved after the Divergence of Turneroideae from Passifloroideae in a Stepwise Manner.</title>
        <authorList>
            <person name="Henning P.M."/>
            <person name="Roalson E.H."/>
            <person name="Mir W."/>
            <person name="McCubbin A.G."/>
            <person name="Shore J.S."/>
        </authorList>
    </citation>
    <scope>NUCLEOTIDE SEQUENCE</scope>
    <source>
        <strain evidence="11">F60SS</strain>
    </source>
</reference>